<dbReference type="Gene3D" id="3.40.50.720">
    <property type="entry name" value="NAD(P)-binding Rossmann-like Domain"/>
    <property type="match status" value="1"/>
</dbReference>
<dbReference type="PANTHER" id="PTHR21708:SF26">
    <property type="entry name" value="2-DEHYDROPANTOATE 2-REDUCTASE"/>
    <property type="match status" value="1"/>
</dbReference>
<sequence>MRIAILGAGGVGGYYGGLLARAGHDVVMLARGPHLDALRRRGIEVRTPEGAFTAPVQATDAPEALGRADYAVVAVKNYSLPEVAPAARALAEDGAVVLPLLNGVEVVERLVKLGVPADSVLGGLTAISAARVGPGVVERYSTLQRVVVGEVAGGVSERAERIASALRQAGAEALVSGDIAVEVWRKFAFIASMAAACGLARSPIGPLWETAPGRLLIGRLVREAVAVARARGVALPEGEEESILRFFGTLPPDMKPSLLLDVEAGGPTEIDDLSGAVSRLGRLSGVETPVHDTATAALGGRGWDEAEAGG</sequence>
<dbReference type="GO" id="GO:0015940">
    <property type="term" value="P:pantothenate biosynthetic process"/>
    <property type="evidence" value="ECO:0007669"/>
    <property type="project" value="UniProtKB-UniPathway"/>
</dbReference>
<dbReference type="EC" id="1.1.1.169" evidence="4 10"/>
<evidence type="ECO:0000256" key="5">
    <source>
        <dbReference type="ARBA" id="ARBA00019465"/>
    </source>
</evidence>
<feature type="domain" description="Ketopantoate reductase N-terminal" evidence="11">
    <location>
        <begin position="3"/>
        <end position="152"/>
    </location>
</feature>
<feature type="domain" description="Ketopantoate reductase C-terminal" evidence="12">
    <location>
        <begin position="179"/>
        <end position="298"/>
    </location>
</feature>
<dbReference type="InterPro" id="IPR013328">
    <property type="entry name" value="6PGD_dom2"/>
</dbReference>
<dbReference type="UniPathway" id="UPA00028">
    <property type="reaction ID" value="UER00004"/>
</dbReference>
<keyword evidence="10" id="KW-0566">Pantothenate biosynthesis</keyword>
<keyword evidence="6 10" id="KW-0521">NADP</keyword>
<evidence type="ECO:0000256" key="4">
    <source>
        <dbReference type="ARBA" id="ARBA00013014"/>
    </source>
</evidence>
<evidence type="ECO:0000256" key="2">
    <source>
        <dbReference type="ARBA" id="ARBA00004994"/>
    </source>
</evidence>
<dbReference type="OrthoDB" id="9800163at2"/>
<dbReference type="InterPro" id="IPR003710">
    <property type="entry name" value="ApbA"/>
</dbReference>
<dbReference type="Proteomes" id="UP000317835">
    <property type="component" value="Chromosome"/>
</dbReference>
<dbReference type="InterPro" id="IPR008927">
    <property type="entry name" value="6-PGluconate_DH-like_C_sf"/>
</dbReference>
<protein>
    <recommendedName>
        <fullName evidence="5 10">2-dehydropantoate 2-reductase</fullName>
        <ecNumber evidence="4 10">1.1.1.169</ecNumber>
    </recommendedName>
    <alternativeName>
        <fullName evidence="8 10">Ketopantoate reductase</fullName>
    </alternativeName>
</protein>
<evidence type="ECO:0000259" key="11">
    <source>
        <dbReference type="Pfam" id="PF02558"/>
    </source>
</evidence>
<evidence type="ECO:0000256" key="9">
    <source>
        <dbReference type="ARBA" id="ARBA00048793"/>
    </source>
</evidence>
<dbReference type="AlphaFoldDB" id="A0A518H3W2"/>
<accession>A0A518H3W2</accession>
<proteinExistence type="inferred from homology"/>
<dbReference type="KEGG" id="tpla:ElP_34220"/>
<evidence type="ECO:0000256" key="10">
    <source>
        <dbReference type="RuleBase" id="RU362068"/>
    </source>
</evidence>
<evidence type="ECO:0000313" key="13">
    <source>
        <dbReference type="EMBL" id="QDV35519.1"/>
    </source>
</evidence>
<dbReference type="GO" id="GO:0008677">
    <property type="term" value="F:2-dehydropantoate 2-reductase activity"/>
    <property type="evidence" value="ECO:0007669"/>
    <property type="project" value="UniProtKB-EC"/>
</dbReference>
<evidence type="ECO:0000256" key="1">
    <source>
        <dbReference type="ARBA" id="ARBA00002919"/>
    </source>
</evidence>
<dbReference type="FunFam" id="3.40.50.720:FF:000307">
    <property type="entry name" value="2-dehydropantoate 2-reductase"/>
    <property type="match status" value="1"/>
</dbReference>
<dbReference type="InterPro" id="IPR036291">
    <property type="entry name" value="NAD(P)-bd_dom_sf"/>
</dbReference>
<comment type="catalytic activity">
    <reaction evidence="9 10">
        <text>(R)-pantoate + NADP(+) = 2-dehydropantoate + NADPH + H(+)</text>
        <dbReference type="Rhea" id="RHEA:16233"/>
        <dbReference type="ChEBI" id="CHEBI:11561"/>
        <dbReference type="ChEBI" id="CHEBI:15378"/>
        <dbReference type="ChEBI" id="CHEBI:15980"/>
        <dbReference type="ChEBI" id="CHEBI:57783"/>
        <dbReference type="ChEBI" id="CHEBI:58349"/>
        <dbReference type="EC" id="1.1.1.169"/>
    </reaction>
</comment>
<comment type="similarity">
    <text evidence="3 10">Belongs to the ketopantoate reductase family.</text>
</comment>
<dbReference type="FunFam" id="1.10.1040.10:FF:000017">
    <property type="entry name" value="2-dehydropantoate 2-reductase"/>
    <property type="match status" value="1"/>
</dbReference>
<dbReference type="InterPro" id="IPR013752">
    <property type="entry name" value="KPA_reductase"/>
</dbReference>
<dbReference type="GO" id="GO:0005737">
    <property type="term" value="C:cytoplasm"/>
    <property type="evidence" value="ECO:0007669"/>
    <property type="project" value="TreeGrafter"/>
</dbReference>
<dbReference type="Pfam" id="PF08546">
    <property type="entry name" value="ApbA_C"/>
    <property type="match status" value="1"/>
</dbReference>
<dbReference type="InterPro" id="IPR051402">
    <property type="entry name" value="KPR-Related"/>
</dbReference>
<evidence type="ECO:0000259" key="12">
    <source>
        <dbReference type="Pfam" id="PF08546"/>
    </source>
</evidence>
<keyword evidence="14" id="KW-1185">Reference proteome</keyword>
<dbReference type="InterPro" id="IPR013332">
    <property type="entry name" value="KPR_N"/>
</dbReference>
<dbReference type="SUPFAM" id="SSF51735">
    <property type="entry name" value="NAD(P)-binding Rossmann-fold domains"/>
    <property type="match status" value="1"/>
</dbReference>
<name>A0A518H3W2_9BACT</name>
<evidence type="ECO:0000313" key="14">
    <source>
        <dbReference type="Proteomes" id="UP000317835"/>
    </source>
</evidence>
<organism evidence="13 14">
    <name type="scientific">Tautonia plasticadhaerens</name>
    <dbReference type="NCBI Taxonomy" id="2527974"/>
    <lineage>
        <taxon>Bacteria</taxon>
        <taxon>Pseudomonadati</taxon>
        <taxon>Planctomycetota</taxon>
        <taxon>Planctomycetia</taxon>
        <taxon>Isosphaerales</taxon>
        <taxon>Isosphaeraceae</taxon>
        <taxon>Tautonia</taxon>
    </lineage>
</organism>
<dbReference type="NCBIfam" id="TIGR00745">
    <property type="entry name" value="apbA_panE"/>
    <property type="match status" value="1"/>
</dbReference>
<dbReference type="PANTHER" id="PTHR21708">
    <property type="entry name" value="PROBABLE 2-DEHYDROPANTOATE 2-REDUCTASE"/>
    <property type="match status" value="1"/>
</dbReference>
<dbReference type="RefSeq" id="WP_145271173.1">
    <property type="nucleotide sequence ID" value="NZ_CP036426.1"/>
</dbReference>
<dbReference type="EMBL" id="CP036426">
    <property type="protein sequence ID" value="QDV35519.1"/>
    <property type="molecule type" value="Genomic_DNA"/>
</dbReference>
<comment type="pathway">
    <text evidence="2 10">Cofactor biosynthesis; (R)-pantothenate biosynthesis; (R)-pantoate from 3-methyl-2-oxobutanoate: step 2/2.</text>
</comment>
<comment type="function">
    <text evidence="1 10">Catalyzes the NADPH-dependent reduction of ketopantoate into pantoic acid.</text>
</comment>
<dbReference type="Pfam" id="PF02558">
    <property type="entry name" value="ApbA"/>
    <property type="match status" value="1"/>
</dbReference>
<gene>
    <name evidence="13" type="primary">panE_2</name>
    <name evidence="13" type="ORF">ElP_34220</name>
</gene>
<keyword evidence="7 10" id="KW-0560">Oxidoreductase</keyword>
<dbReference type="Gene3D" id="1.10.1040.10">
    <property type="entry name" value="N-(1-d-carboxylethyl)-l-norvaline Dehydrogenase, domain 2"/>
    <property type="match status" value="1"/>
</dbReference>
<evidence type="ECO:0000256" key="8">
    <source>
        <dbReference type="ARBA" id="ARBA00032024"/>
    </source>
</evidence>
<evidence type="ECO:0000256" key="6">
    <source>
        <dbReference type="ARBA" id="ARBA00022857"/>
    </source>
</evidence>
<reference evidence="13 14" key="1">
    <citation type="submission" date="2019-02" db="EMBL/GenBank/DDBJ databases">
        <title>Deep-cultivation of Planctomycetes and their phenomic and genomic characterization uncovers novel biology.</title>
        <authorList>
            <person name="Wiegand S."/>
            <person name="Jogler M."/>
            <person name="Boedeker C."/>
            <person name="Pinto D."/>
            <person name="Vollmers J."/>
            <person name="Rivas-Marin E."/>
            <person name="Kohn T."/>
            <person name="Peeters S.H."/>
            <person name="Heuer A."/>
            <person name="Rast P."/>
            <person name="Oberbeckmann S."/>
            <person name="Bunk B."/>
            <person name="Jeske O."/>
            <person name="Meyerdierks A."/>
            <person name="Storesund J.E."/>
            <person name="Kallscheuer N."/>
            <person name="Luecker S."/>
            <person name="Lage O.M."/>
            <person name="Pohl T."/>
            <person name="Merkel B.J."/>
            <person name="Hornburger P."/>
            <person name="Mueller R.-W."/>
            <person name="Bruemmer F."/>
            <person name="Labrenz M."/>
            <person name="Spormann A.M."/>
            <person name="Op den Camp H."/>
            <person name="Overmann J."/>
            <person name="Amann R."/>
            <person name="Jetten M.S.M."/>
            <person name="Mascher T."/>
            <person name="Medema M.H."/>
            <person name="Devos D.P."/>
            <person name="Kaster A.-K."/>
            <person name="Ovreas L."/>
            <person name="Rohde M."/>
            <person name="Galperin M.Y."/>
            <person name="Jogler C."/>
        </authorList>
    </citation>
    <scope>NUCLEOTIDE SEQUENCE [LARGE SCALE GENOMIC DNA]</scope>
    <source>
        <strain evidence="13 14">ElP</strain>
    </source>
</reference>
<evidence type="ECO:0000256" key="3">
    <source>
        <dbReference type="ARBA" id="ARBA00007870"/>
    </source>
</evidence>
<dbReference type="SUPFAM" id="SSF48179">
    <property type="entry name" value="6-phosphogluconate dehydrogenase C-terminal domain-like"/>
    <property type="match status" value="1"/>
</dbReference>
<evidence type="ECO:0000256" key="7">
    <source>
        <dbReference type="ARBA" id="ARBA00023002"/>
    </source>
</evidence>